<organism evidence="3 4">
    <name type="scientific">Paenibacillus qinlingensis</name>
    <dbReference type="NCBI Taxonomy" id="1837343"/>
    <lineage>
        <taxon>Bacteria</taxon>
        <taxon>Bacillati</taxon>
        <taxon>Bacillota</taxon>
        <taxon>Bacilli</taxon>
        <taxon>Bacillales</taxon>
        <taxon>Paenibacillaceae</taxon>
        <taxon>Paenibacillus</taxon>
    </lineage>
</organism>
<reference evidence="3 4" key="1">
    <citation type="submission" date="2023-07" db="EMBL/GenBank/DDBJ databases">
        <title>Sorghum-associated microbial communities from plants grown in Nebraska, USA.</title>
        <authorList>
            <person name="Schachtman D."/>
        </authorList>
    </citation>
    <scope>NUCLEOTIDE SEQUENCE [LARGE SCALE GENOMIC DNA]</scope>
    <source>
        <strain evidence="3 4">CC258</strain>
    </source>
</reference>
<feature type="domain" description="HEPN AbiJ-N-terminal" evidence="1">
    <location>
        <begin position="4"/>
        <end position="163"/>
    </location>
</feature>
<comment type="caution">
    <text evidence="3">The sequence shown here is derived from an EMBL/GenBank/DDBJ whole genome shotgun (WGS) entry which is preliminary data.</text>
</comment>
<dbReference type="NCBIfam" id="NF046078">
    <property type="entry name" value="STM4504_CBY0614"/>
    <property type="match status" value="1"/>
</dbReference>
<keyword evidence="4" id="KW-1185">Reference proteome</keyword>
<evidence type="ECO:0000313" key="4">
    <source>
        <dbReference type="Proteomes" id="UP001267290"/>
    </source>
</evidence>
<evidence type="ECO:0000259" key="1">
    <source>
        <dbReference type="Pfam" id="PF18863"/>
    </source>
</evidence>
<dbReference type="RefSeq" id="WP_310501419.1">
    <property type="nucleotide sequence ID" value="NZ_JAVDSB010000013.1"/>
</dbReference>
<evidence type="ECO:0008006" key="5">
    <source>
        <dbReference type="Google" id="ProtNLM"/>
    </source>
</evidence>
<protein>
    <recommendedName>
        <fullName evidence="5">Abortive infection protein-like C-terminal domain-containing protein</fullName>
    </recommendedName>
</protein>
<dbReference type="InterPro" id="IPR054280">
    <property type="entry name" value="DUF7014"/>
</dbReference>
<proteinExistence type="predicted"/>
<accession>A0ABU1P426</accession>
<evidence type="ECO:0000313" key="3">
    <source>
        <dbReference type="EMBL" id="MDR6553967.1"/>
    </source>
</evidence>
<dbReference type="InterPro" id="IPR049503">
    <property type="entry name" value="AbiJ_NTD4"/>
</dbReference>
<name>A0ABU1P426_9BACL</name>
<dbReference type="Pfam" id="PF18863">
    <property type="entry name" value="AbiJ_NTD4"/>
    <property type="match status" value="1"/>
</dbReference>
<gene>
    <name evidence="3" type="ORF">J2736_005177</name>
</gene>
<dbReference type="EMBL" id="JAVDSB010000013">
    <property type="protein sequence ID" value="MDR6553967.1"/>
    <property type="molecule type" value="Genomic_DNA"/>
</dbReference>
<dbReference type="Pfam" id="PF22809">
    <property type="entry name" value="DUF7014"/>
    <property type="match status" value="1"/>
</dbReference>
<evidence type="ECO:0000259" key="2">
    <source>
        <dbReference type="Pfam" id="PF22809"/>
    </source>
</evidence>
<feature type="domain" description="DUF7014" evidence="2">
    <location>
        <begin position="175"/>
        <end position="300"/>
    </location>
</feature>
<sequence>MLLDLFSKRNRKPSKSIFTYDVIPQEFRIQIIHIWNDAIGAFSLNYYDASPSNEVWNFIHKQLSKEYGLLELTANGNDPFKKCQIYIQETSTERVLDIVELSFKYIDLSIRRWNHYVCQNAGISQKPDDAIFELNQRFREHGLGYQYIGEQIVRVDSDFIYREAVEPALKALFEEEFQGASEEFLSAHEHFRKGRNKEAITDALKAFESVMKTICKRMKWEVADNATAKPLINTLLKNELIPMSLQTQFSSLRDTLESGLPTVRNKNSGHGQGDKAIDLPPHLVAYALHLAATNILFLIESYKLMKPK</sequence>
<dbReference type="Proteomes" id="UP001267290">
    <property type="component" value="Unassembled WGS sequence"/>
</dbReference>